<organism evidence="14 15">
    <name type="scientific">Rhizobium phaseoli</name>
    <dbReference type="NCBI Taxonomy" id="396"/>
    <lineage>
        <taxon>Bacteria</taxon>
        <taxon>Pseudomonadati</taxon>
        <taxon>Pseudomonadota</taxon>
        <taxon>Alphaproteobacteria</taxon>
        <taxon>Hyphomicrobiales</taxon>
        <taxon>Rhizobiaceae</taxon>
        <taxon>Rhizobium/Agrobacterium group</taxon>
        <taxon>Rhizobium</taxon>
    </lineage>
</organism>
<evidence type="ECO:0000313" key="14">
    <source>
        <dbReference type="EMBL" id="ANL84643.1"/>
    </source>
</evidence>
<evidence type="ECO:0000256" key="1">
    <source>
        <dbReference type="ARBA" id="ARBA00008428"/>
    </source>
</evidence>
<evidence type="ECO:0000256" key="8">
    <source>
        <dbReference type="ARBA" id="ARBA00023125"/>
    </source>
</evidence>
<dbReference type="InterPro" id="IPR027417">
    <property type="entry name" value="P-loop_NTPase"/>
</dbReference>
<keyword evidence="15" id="KW-1185">Reference proteome</keyword>
<dbReference type="Gene3D" id="1.10.860.10">
    <property type="entry name" value="DNAb Helicase, Chain A"/>
    <property type="match status" value="1"/>
</dbReference>
<dbReference type="Proteomes" id="UP000078551">
    <property type="component" value="Chromosome"/>
</dbReference>
<evidence type="ECO:0000256" key="2">
    <source>
        <dbReference type="ARBA" id="ARBA00022515"/>
    </source>
</evidence>
<evidence type="ECO:0000256" key="4">
    <source>
        <dbReference type="ARBA" id="ARBA00022741"/>
    </source>
</evidence>
<protein>
    <recommendedName>
        <fullName evidence="10">DNA 5'-3' helicase</fullName>
        <ecNumber evidence="10">5.6.2.3</ecNumber>
    </recommendedName>
</protein>
<evidence type="ECO:0000256" key="9">
    <source>
        <dbReference type="ARBA" id="ARBA00023235"/>
    </source>
</evidence>
<dbReference type="Gene3D" id="3.40.50.300">
    <property type="entry name" value="P-loop containing nucleotide triphosphate hydrolases"/>
    <property type="match status" value="1"/>
</dbReference>
<dbReference type="PANTHER" id="PTHR30153:SF2">
    <property type="entry name" value="REPLICATIVE DNA HELICASE"/>
    <property type="match status" value="1"/>
</dbReference>
<evidence type="ECO:0000256" key="5">
    <source>
        <dbReference type="ARBA" id="ARBA00022801"/>
    </source>
</evidence>
<dbReference type="Pfam" id="PF00772">
    <property type="entry name" value="DnaB"/>
    <property type="match status" value="1"/>
</dbReference>
<dbReference type="PANTHER" id="PTHR30153">
    <property type="entry name" value="REPLICATIVE DNA HELICASE DNAB"/>
    <property type="match status" value="1"/>
</dbReference>
<dbReference type="InterPro" id="IPR016136">
    <property type="entry name" value="DNA_helicase_N/primase_C"/>
</dbReference>
<dbReference type="InterPro" id="IPR007693">
    <property type="entry name" value="DNA_helicase_DnaB-like_N"/>
</dbReference>
<dbReference type="InterPro" id="IPR007694">
    <property type="entry name" value="DNA_helicase_DnaB-like_C"/>
</dbReference>
<keyword evidence="9" id="KW-0413">Isomerase</keyword>
<evidence type="ECO:0000313" key="15">
    <source>
        <dbReference type="Proteomes" id="UP000078551"/>
    </source>
</evidence>
<comment type="similarity">
    <text evidence="1">Belongs to the helicase family. DnaB subfamily.</text>
</comment>
<dbReference type="SUPFAM" id="SSF52540">
    <property type="entry name" value="P-loop containing nucleoside triphosphate hydrolases"/>
    <property type="match status" value="1"/>
</dbReference>
<sequence length="479" mass="53286">MNAVARNLMDRITEDDVFEAEKTVLACILASNELIPECGLEWSDFVEGLHQIVFAKICELAAGHQSANPVSLKPFLPRVIDKLPFTPAEYVENLFLIGASPVRKAQFEPSLQIIKGQVMARQIAQEAQYMAAFANEGHGLLTIGDEIEQLENRLKELRARFTETTSLASPGASYLSAFQASAKRDGLIGVPIALPEIARVLSEPVFEAGNLYGLLSSSGEGKSSLTMQLIYHAVREGHPVLFLSYDQSAAQCVRQMISQVHQISGRQQREPMRLMSQAEQDRCVSFANWINGQPFEIIRCQREGVDRLTAYARRFIKKMSNGKTPFIVLDHIGKVKPKNDKLSADRISGDVTVEFKALADEVAASVLILNQRNGESSKRQNPRPIAKDLYGGENARADYDAVITLYRPEKYKKEMEKVAATPQDWKVINTVFGSEIEGIAEIAAIKVRWGDPTIVARVNFDAAFTRYVSIQPERPAELF</sequence>
<gene>
    <name evidence="14" type="ORF">AMC81_CH01862</name>
</gene>
<keyword evidence="6 14" id="KW-0347">Helicase</keyword>
<keyword evidence="8" id="KW-0238">DNA-binding</keyword>
<evidence type="ECO:0000256" key="11">
    <source>
        <dbReference type="ARBA" id="ARBA00048954"/>
    </source>
</evidence>
<keyword evidence="7" id="KW-0067">ATP-binding</keyword>
<keyword evidence="2" id="KW-0639">Primosome</keyword>
<evidence type="ECO:0000259" key="13">
    <source>
        <dbReference type="PROSITE" id="PS51199"/>
    </source>
</evidence>
<name>A0ABM6C8V5_9HYPH</name>
<dbReference type="EC" id="5.6.2.3" evidence="10"/>
<keyword evidence="4" id="KW-0547">Nucleotide-binding</keyword>
<keyword evidence="3" id="KW-0235">DNA replication</keyword>
<keyword evidence="12" id="KW-0175">Coiled coil</keyword>
<comment type="catalytic activity">
    <reaction evidence="11">
        <text>ATP + H2O = ADP + phosphate + H(+)</text>
        <dbReference type="Rhea" id="RHEA:13065"/>
        <dbReference type="ChEBI" id="CHEBI:15377"/>
        <dbReference type="ChEBI" id="CHEBI:15378"/>
        <dbReference type="ChEBI" id="CHEBI:30616"/>
        <dbReference type="ChEBI" id="CHEBI:43474"/>
        <dbReference type="ChEBI" id="CHEBI:456216"/>
        <dbReference type="EC" id="5.6.2.3"/>
    </reaction>
</comment>
<dbReference type="Pfam" id="PF03796">
    <property type="entry name" value="DnaB_C"/>
    <property type="match status" value="1"/>
</dbReference>
<dbReference type="GO" id="GO:0004386">
    <property type="term" value="F:helicase activity"/>
    <property type="evidence" value="ECO:0007669"/>
    <property type="project" value="UniProtKB-KW"/>
</dbReference>
<accession>A0ABM6C8V5</accession>
<dbReference type="RefSeq" id="WP_064832515.1">
    <property type="nucleotide sequence ID" value="NZ_CP013568.1"/>
</dbReference>
<evidence type="ECO:0000256" key="7">
    <source>
        <dbReference type="ARBA" id="ARBA00022840"/>
    </source>
</evidence>
<evidence type="ECO:0000256" key="12">
    <source>
        <dbReference type="SAM" id="Coils"/>
    </source>
</evidence>
<evidence type="ECO:0000256" key="6">
    <source>
        <dbReference type="ARBA" id="ARBA00022806"/>
    </source>
</evidence>
<evidence type="ECO:0000256" key="3">
    <source>
        <dbReference type="ARBA" id="ARBA00022705"/>
    </source>
</evidence>
<proteinExistence type="inferred from homology"/>
<reference evidence="14 15" key="1">
    <citation type="submission" date="2015-11" db="EMBL/GenBank/DDBJ databases">
        <title>The limits of bacterial species coexistence and the symbiotic plasmid transference in sympatric Rhizobium populations.</title>
        <authorList>
            <person name="Perez-Carrascal O.M."/>
            <person name="VanInsberghe D."/>
            <person name="Juarez S."/>
            <person name="Polz M.F."/>
            <person name="Vinuesa P."/>
            <person name="Gonzalez V."/>
        </authorList>
    </citation>
    <scope>NUCLEOTIDE SEQUENCE [LARGE SCALE GENOMIC DNA]</scope>
    <source>
        <strain evidence="14 15">N771</strain>
    </source>
</reference>
<feature type="domain" description="SF4 helicase" evidence="13">
    <location>
        <begin position="183"/>
        <end position="474"/>
    </location>
</feature>
<dbReference type="SUPFAM" id="SSF48024">
    <property type="entry name" value="N-terminal domain of DnaB helicase"/>
    <property type="match status" value="1"/>
</dbReference>
<keyword evidence="5" id="KW-0378">Hydrolase</keyword>
<dbReference type="PROSITE" id="PS51199">
    <property type="entry name" value="SF4_HELICASE"/>
    <property type="match status" value="1"/>
</dbReference>
<evidence type="ECO:0000256" key="10">
    <source>
        <dbReference type="ARBA" id="ARBA00044969"/>
    </source>
</evidence>
<dbReference type="EMBL" id="CP013568">
    <property type="protein sequence ID" value="ANL84643.1"/>
    <property type="molecule type" value="Genomic_DNA"/>
</dbReference>
<feature type="coiled-coil region" evidence="12">
    <location>
        <begin position="140"/>
        <end position="167"/>
    </location>
</feature>
<dbReference type="InterPro" id="IPR036185">
    <property type="entry name" value="DNA_heli_DnaB-like_N_sf"/>
</dbReference>